<comment type="caution">
    <text evidence="1">The sequence shown here is derived from an EMBL/GenBank/DDBJ whole genome shotgun (WGS) entry which is preliminary data.</text>
</comment>
<name>A0ABS6KMS0_9MYCO</name>
<protein>
    <submittedName>
        <fullName evidence="1">Uncharacterized protein</fullName>
    </submittedName>
</protein>
<dbReference type="RefSeq" id="WP_217157821.1">
    <property type="nucleotide sequence ID" value="NZ_VOMB01000016.1"/>
</dbReference>
<proteinExistence type="predicted"/>
<gene>
    <name evidence="1" type="ORF">FR943_13570</name>
</gene>
<keyword evidence="2" id="KW-1185">Reference proteome</keyword>
<evidence type="ECO:0000313" key="2">
    <source>
        <dbReference type="Proteomes" id="UP000812982"/>
    </source>
</evidence>
<accession>A0ABS6KMS0</accession>
<dbReference type="Proteomes" id="UP000812982">
    <property type="component" value="Unassembled WGS sequence"/>
</dbReference>
<dbReference type="EMBL" id="VOMB01000016">
    <property type="protein sequence ID" value="MBU9764866.1"/>
    <property type="molecule type" value="Genomic_DNA"/>
</dbReference>
<evidence type="ECO:0000313" key="1">
    <source>
        <dbReference type="EMBL" id="MBU9764866.1"/>
    </source>
</evidence>
<reference evidence="1 2" key="1">
    <citation type="journal article" date="2021" name="Sci. Rep.">
        <title>Phenotypic and genomic hallmarks of a novel, potentially pathogenic rapidly growing Mycobacterium species related to the Mycobacterium fortuitum complex.</title>
        <authorList>
            <person name="Gharbi R."/>
            <person name="Khanna V."/>
            <person name="Frigui W."/>
            <person name="Mhenni B."/>
            <person name="Brosch R."/>
            <person name="Mardassi H."/>
        </authorList>
    </citation>
    <scope>NUCLEOTIDE SEQUENCE [LARGE SCALE GENOMIC DNA]</scope>
    <source>
        <strain evidence="1 2">TNTM28</strain>
    </source>
</reference>
<organism evidence="1 2">
    <name type="scientific">[Mycobacterium] fortunisiensis</name>
    <dbReference type="NCBI Taxonomy" id="2600579"/>
    <lineage>
        <taxon>Bacteria</taxon>
        <taxon>Bacillati</taxon>
        <taxon>Actinomycetota</taxon>
        <taxon>Actinomycetes</taxon>
        <taxon>Mycobacteriales</taxon>
        <taxon>Mycobacteriaceae</taxon>
        <taxon>Mycolicibacterium</taxon>
    </lineage>
</organism>
<sequence length="391" mass="42474">MPKLARRYEAMAGLGPRARLSLEPSAQTNRWRVCRVDPAEVITATDPLPTGVSPTQLVTTIRARQSDRSGNGIRILCAGDHLAIDFSHGLGEAALISTLLDVLLGVVDPCDPDLWRRFRHHRAPLLRAALDTFGADPRRIAGLAGLYRRRPRPAAPPGTRRPSTLTERFVGSPATRSTVIPAEFVNQLRRRRDTSTPGVSMMALCTHALWESFANAGLPVDGSVKIPFDIRRYIRDGSSTLASASAGLDFAIDAQDGPARLQADMDRSARTGRPVANLLISTMKARLGQGDPTEPHPQEPRVQLLHSNVLRAVATQRWPFTDHADAHMLVSSEPVNAEGVTVTSAWTSGNLCLTAEFHRNVFDPDQIGAALNAVGPGMLNLIDIDDTIDRL</sequence>